<keyword evidence="3" id="KW-1185">Reference proteome</keyword>
<feature type="compositionally biased region" description="Basic and acidic residues" evidence="1">
    <location>
        <begin position="109"/>
        <end position="119"/>
    </location>
</feature>
<dbReference type="Proteomes" id="UP000299102">
    <property type="component" value="Unassembled WGS sequence"/>
</dbReference>
<feature type="region of interest" description="Disordered" evidence="1">
    <location>
        <begin position="99"/>
        <end position="120"/>
    </location>
</feature>
<dbReference type="EMBL" id="BGZK01000640">
    <property type="protein sequence ID" value="GBP54126.1"/>
    <property type="molecule type" value="Genomic_DNA"/>
</dbReference>
<evidence type="ECO:0000313" key="2">
    <source>
        <dbReference type="EMBL" id="GBP54126.1"/>
    </source>
</evidence>
<proteinExistence type="predicted"/>
<comment type="caution">
    <text evidence="2">The sequence shown here is derived from an EMBL/GenBank/DDBJ whole genome shotgun (WGS) entry which is preliminary data.</text>
</comment>
<name>A0A4C1WRK1_EUMVA</name>
<gene>
    <name evidence="2" type="ORF">EVAR_46491_1</name>
</gene>
<dbReference type="AlphaFoldDB" id="A0A4C1WRK1"/>
<reference evidence="2 3" key="1">
    <citation type="journal article" date="2019" name="Commun. Biol.">
        <title>The bagworm genome reveals a unique fibroin gene that provides high tensile strength.</title>
        <authorList>
            <person name="Kono N."/>
            <person name="Nakamura H."/>
            <person name="Ohtoshi R."/>
            <person name="Tomita M."/>
            <person name="Numata K."/>
            <person name="Arakawa K."/>
        </authorList>
    </citation>
    <scope>NUCLEOTIDE SEQUENCE [LARGE SCALE GENOMIC DNA]</scope>
</reference>
<evidence type="ECO:0000313" key="3">
    <source>
        <dbReference type="Proteomes" id="UP000299102"/>
    </source>
</evidence>
<sequence>MFNATGPPTIARTLAQLSTTVGSVVIRITGGAVGTHSMSGAARAHTRPSHTLTLIARNVAIPPFLLCSNELIIFKRCHVCEERSDSADGRLTVRVPAGVRVPEPPQDGHQGRGRGDDLPAHLLHGRQFRRGKRIEIIRCVARRVPQAVALSTRGRKAQTLDLKPPDDGLLASRG</sequence>
<accession>A0A4C1WRK1</accession>
<evidence type="ECO:0000256" key="1">
    <source>
        <dbReference type="SAM" id="MobiDB-lite"/>
    </source>
</evidence>
<organism evidence="2 3">
    <name type="scientific">Eumeta variegata</name>
    <name type="common">Bagworm moth</name>
    <name type="synonym">Eumeta japonica</name>
    <dbReference type="NCBI Taxonomy" id="151549"/>
    <lineage>
        <taxon>Eukaryota</taxon>
        <taxon>Metazoa</taxon>
        <taxon>Ecdysozoa</taxon>
        <taxon>Arthropoda</taxon>
        <taxon>Hexapoda</taxon>
        <taxon>Insecta</taxon>
        <taxon>Pterygota</taxon>
        <taxon>Neoptera</taxon>
        <taxon>Endopterygota</taxon>
        <taxon>Lepidoptera</taxon>
        <taxon>Glossata</taxon>
        <taxon>Ditrysia</taxon>
        <taxon>Tineoidea</taxon>
        <taxon>Psychidae</taxon>
        <taxon>Oiketicinae</taxon>
        <taxon>Eumeta</taxon>
    </lineage>
</organism>
<protein>
    <submittedName>
        <fullName evidence="2">Uncharacterized protein</fullName>
    </submittedName>
</protein>
<feature type="region of interest" description="Disordered" evidence="1">
    <location>
        <begin position="153"/>
        <end position="174"/>
    </location>
</feature>